<dbReference type="PANTHER" id="PTHR13238:SF0">
    <property type="entry name" value="CILIA- AND FLAGELLA-ASSOCIATED PROTEIN 298"/>
    <property type="match status" value="1"/>
</dbReference>
<keyword evidence="2" id="KW-0812">Transmembrane</keyword>
<comment type="caution">
    <text evidence="3">The sequence shown here is derived from an EMBL/GenBank/DDBJ whole genome shotgun (WGS) entry which is preliminary data.</text>
</comment>
<dbReference type="AlphaFoldDB" id="A0A8T1VL33"/>
<dbReference type="Proteomes" id="UP000694044">
    <property type="component" value="Unassembled WGS sequence"/>
</dbReference>
<sequence length="375" mass="41680">MAWMPSVLTEWSARYRKTRSSFLSVLNYFTLSVCLFFLLAKFVFKKLSYFSYLLNTRQQEIVRSATSKGRASSDPLHFSFLDATPNARRLPCPMVVFHVKRGDRSEFLFEAPVSTSNDALVRALCRLQNLRLRLAALSDALEGLGRYGVAKPPQEQGLDAYQEGAADTPRGEFYEADPLGHRTGEGVSAQLKDVLARVGADAKTALDSKTQVARRVCVEEGELLEKLQNIRGAVAMAFPMGLPTHDPVKLLLDAESAQDALADSSAVLEVMPEDSTELWWAGKQFFRDQHVRDLAGKNEKSTLIVKLQKKGGGAPGREPGVSEDERKAMMAFYFKKQQELQQAADDDAEDYMTSTWADPTALKNSLRGTGNIRPF</sequence>
<evidence type="ECO:0000313" key="4">
    <source>
        <dbReference type="Proteomes" id="UP000694044"/>
    </source>
</evidence>
<dbReference type="GO" id="GO:0003352">
    <property type="term" value="P:regulation of cilium movement"/>
    <property type="evidence" value="ECO:0007669"/>
    <property type="project" value="InterPro"/>
</dbReference>
<dbReference type="InterPro" id="IPR021298">
    <property type="entry name" value="CFAP298"/>
</dbReference>
<organism evidence="3 4">
    <name type="scientific">Phytophthora pseudosyringae</name>
    <dbReference type="NCBI Taxonomy" id="221518"/>
    <lineage>
        <taxon>Eukaryota</taxon>
        <taxon>Sar</taxon>
        <taxon>Stramenopiles</taxon>
        <taxon>Oomycota</taxon>
        <taxon>Peronosporomycetes</taxon>
        <taxon>Peronosporales</taxon>
        <taxon>Peronosporaceae</taxon>
        <taxon>Phytophthora</taxon>
    </lineage>
</organism>
<accession>A0A8T1VL33</accession>
<proteinExistence type="inferred from homology"/>
<dbReference type="EMBL" id="JAGDFM010000224">
    <property type="protein sequence ID" value="KAG7381977.1"/>
    <property type="molecule type" value="Genomic_DNA"/>
</dbReference>
<evidence type="ECO:0000313" key="3">
    <source>
        <dbReference type="EMBL" id="KAG7381977.1"/>
    </source>
</evidence>
<comment type="similarity">
    <text evidence="1">Belongs to the CFAP298 family.</text>
</comment>
<reference evidence="3" key="1">
    <citation type="submission" date="2021-02" db="EMBL/GenBank/DDBJ databases">
        <authorList>
            <person name="Palmer J.M."/>
        </authorList>
    </citation>
    <scope>NUCLEOTIDE SEQUENCE</scope>
    <source>
        <strain evidence="3">SCRP734</strain>
    </source>
</reference>
<keyword evidence="2" id="KW-0472">Membrane</keyword>
<evidence type="ECO:0000256" key="1">
    <source>
        <dbReference type="ARBA" id="ARBA00009619"/>
    </source>
</evidence>
<keyword evidence="4" id="KW-1185">Reference proteome</keyword>
<dbReference type="OrthoDB" id="276065at2759"/>
<name>A0A8T1VL33_9STRA</name>
<gene>
    <name evidence="3" type="ORF">PHYPSEUDO_005391</name>
</gene>
<evidence type="ECO:0000256" key="2">
    <source>
        <dbReference type="SAM" id="Phobius"/>
    </source>
</evidence>
<dbReference type="Pfam" id="PF11069">
    <property type="entry name" value="CFAP298"/>
    <property type="match status" value="1"/>
</dbReference>
<keyword evidence="2" id="KW-1133">Transmembrane helix</keyword>
<dbReference type="PANTHER" id="PTHR13238">
    <property type="entry name" value="PROTEIN C21ORF59"/>
    <property type="match status" value="1"/>
</dbReference>
<protein>
    <submittedName>
        <fullName evidence="3">Uncharacterized protein</fullName>
    </submittedName>
</protein>
<feature type="transmembrane region" description="Helical" evidence="2">
    <location>
        <begin position="20"/>
        <end position="44"/>
    </location>
</feature>